<gene>
    <name evidence="1" type="ORF">GCM10010412_071940</name>
</gene>
<accession>A0ABP6F7Z0</accession>
<dbReference type="Proteomes" id="UP001501666">
    <property type="component" value="Unassembled WGS sequence"/>
</dbReference>
<organism evidence="1 2">
    <name type="scientific">Nonomuraea recticatena</name>
    <dbReference type="NCBI Taxonomy" id="46178"/>
    <lineage>
        <taxon>Bacteria</taxon>
        <taxon>Bacillati</taxon>
        <taxon>Actinomycetota</taxon>
        <taxon>Actinomycetes</taxon>
        <taxon>Streptosporangiales</taxon>
        <taxon>Streptosporangiaceae</taxon>
        <taxon>Nonomuraea</taxon>
    </lineage>
</organism>
<dbReference type="EMBL" id="BAAATE010000025">
    <property type="protein sequence ID" value="GAA2685119.1"/>
    <property type="molecule type" value="Genomic_DNA"/>
</dbReference>
<sequence>MEPFFAVLRVVKVLPQVQVTWVTLYSGWMSRFIASPFGVRSPGRSYGLRADTLSDFARGGNRYRFRFSYQCARSFNHPRPQVIPRDPMDGSNQSQ</sequence>
<name>A0ABP6F7Z0_9ACTN</name>
<evidence type="ECO:0008006" key="3">
    <source>
        <dbReference type="Google" id="ProtNLM"/>
    </source>
</evidence>
<protein>
    <recommendedName>
        <fullName evidence="3">Secreted protein</fullName>
    </recommendedName>
</protein>
<reference evidence="2" key="1">
    <citation type="journal article" date="2019" name="Int. J. Syst. Evol. Microbiol.">
        <title>The Global Catalogue of Microorganisms (GCM) 10K type strain sequencing project: providing services to taxonomists for standard genome sequencing and annotation.</title>
        <authorList>
            <consortium name="The Broad Institute Genomics Platform"/>
            <consortium name="The Broad Institute Genome Sequencing Center for Infectious Disease"/>
            <person name="Wu L."/>
            <person name="Ma J."/>
        </authorList>
    </citation>
    <scope>NUCLEOTIDE SEQUENCE [LARGE SCALE GENOMIC DNA]</scope>
    <source>
        <strain evidence="2">JCM 6835</strain>
    </source>
</reference>
<evidence type="ECO:0000313" key="1">
    <source>
        <dbReference type="EMBL" id="GAA2685119.1"/>
    </source>
</evidence>
<comment type="caution">
    <text evidence="1">The sequence shown here is derived from an EMBL/GenBank/DDBJ whole genome shotgun (WGS) entry which is preliminary data.</text>
</comment>
<evidence type="ECO:0000313" key="2">
    <source>
        <dbReference type="Proteomes" id="UP001501666"/>
    </source>
</evidence>
<proteinExistence type="predicted"/>
<keyword evidence="2" id="KW-1185">Reference proteome</keyword>